<proteinExistence type="predicted"/>
<dbReference type="EMBL" id="HBGQ01039276">
    <property type="protein sequence ID" value="CAD9430574.1"/>
    <property type="molecule type" value="Transcribed_RNA"/>
</dbReference>
<gene>
    <name evidence="1" type="ORF">AAND1436_LOCUS19293</name>
</gene>
<name>A0A7S2CNE5_9DINO</name>
<organism evidence="1">
    <name type="scientific">Alexandrium andersonii</name>
    <dbReference type="NCBI Taxonomy" id="327968"/>
    <lineage>
        <taxon>Eukaryota</taxon>
        <taxon>Sar</taxon>
        <taxon>Alveolata</taxon>
        <taxon>Dinophyceae</taxon>
        <taxon>Gonyaulacales</taxon>
        <taxon>Pyrocystaceae</taxon>
        <taxon>Alexandrium</taxon>
    </lineage>
</organism>
<accession>A0A7S2CNE5</accession>
<evidence type="ECO:0000313" key="1">
    <source>
        <dbReference type="EMBL" id="CAD9430574.1"/>
    </source>
</evidence>
<dbReference type="AlphaFoldDB" id="A0A7S2CNE5"/>
<reference evidence="1" key="1">
    <citation type="submission" date="2021-01" db="EMBL/GenBank/DDBJ databases">
        <authorList>
            <person name="Corre E."/>
            <person name="Pelletier E."/>
            <person name="Niang G."/>
            <person name="Scheremetjew M."/>
            <person name="Finn R."/>
            <person name="Kale V."/>
            <person name="Holt S."/>
            <person name="Cochrane G."/>
            <person name="Meng A."/>
            <person name="Brown T."/>
            <person name="Cohen L."/>
        </authorList>
    </citation>
    <scope>NUCLEOTIDE SEQUENCE</scope>
    <source>
        <strain evidence="1">CCMP2222</strain>
    </source>
</reference>
<protein>
    <submittedName>
        <fullName evidence="1">Uncharacterized protein</fullName>
    </submittedName>
</protein>
<sequence>MWGCCDCSHEEDDKPQPAVYNYAPGMENRSEELSSLLASTKTPRYGDVTAMSTSEKLHEKARLQELVKGFAKRAVHGVACHLVDVATGRVVPATFEVDRQLKRLRVVPKDPDMPVFSNSISRVREAFSIEAGEAAVPPAVRAALVEEQRRRLVLISFEDMPMVCILEASAAERDRLVTCMKILRLYAQTG</sequence>